<keyword evidence="4" id="KW-1185">Reference proteome</keyword>
<dbReference type="EMBL" id="VENP01000011">
    <property type="protein sequence ID" value="TNU76107.1"/>
    <property type="molecule type" value="Genomic_DNA"/>
</dbReference>
<feature type="chain" id="PRO_5039158848" description="Lipoprotein" evidence="2">
    <location>
        <begin position="28"/>
        <end position="217"/>
    </location>
</feature>
<evidence type="ECO:0000256" key="2">
    <source>
        <dbReference type="SAM" id="SignalP"/>
    </source>
</evidence>
<sequence length="217" mass="22834">MTHHDQNRRTAFLLPVVLLTGAFALSACTGDQATFDPSGEGDAPASAGATPTGGNAPSQGSTSDASAAASGGDAAGIDPNDVVAEYTVPLPPGAEAAEGSTVTVGVHELRVQGDVMLLELYVTPDIAVDSSQEWSLYDLGGERSMWPILNDAANLKQYNLLMDDLGRRWVVDNLYTTTTDGVTALWWGYYAAPEDDIDTISVQVTQGHPVIDVPIER</sequence>
<comment type="caution">
    <text evidence="3">The sequence shown here is derived from an EMBL/GenBank/DDBJ whole genome shotgun (WGS) entry which is preliminary data.</text>
</comment>
<dbReference type="AlphaFoldDB" id="A0A5C5BFM4"/>
<name>A0A5C5BFM4_9MICO</name>
<protein>
    <recommendedName>
        <fullName evidence="5">Lipoprotein</fullName>
    </recommendedName>
</protein>
<keyword evidence="2" id="KW-0732">Signal</keyword>
<evidence type="ECO:0000313" key="3">
    <source>
        <dbReference type="EMBL" id="TNU76107.1"/>
    </source>
</evidence>
<accession>A0A5C5BFM4</accession>
<feature type="compositionally biased region" description="Low complexity" evidence="1">
    <location>
        <begin position="43"/>
        <end position="74"/>
    </location>
</feature>
<feature type="region of interest" description="Disordered" evidence="1">
    <location>
        <begin position="35"/>
        <end position="74"/>
    </location>
</feature>
<organism evidence="3 4">
    <name type="scientific">Miniimonas arenae</name>
    <dbReference type="NCBI Taxonomy" id="676201"/>
    <lineage>
        <taxon>Bacteria</taxon>
        <taxon>Bacillati</taxon>
        <taxon>Actinomycetota</taxon>
        <taxon>Actinomycetes</taxon>
        <taxon>Micrococcales</taxon>
        <taxon>Beutenbergiaceae</taxon>
        <taxon>Miniimonas</taxon>
    </lineage>
</organism>
<evidence type="ECO:0000256" key="1">
    <source>
        <dbReference type="SAM" id="MobiDB-lite"/>
    </source>
</evidence>
<dbReference type="Proteomes" id="UP000313849">
    <property type="component" value="Unassembled WGS sequence"/>
</dbReference>
<evidence type="ECO:0008006" key="5">
    <source>
        <dbReference type="Google" id="ProtNLM"/>
    </source>
</evidence>
<feature type="signal peptide" evidence="2">
    <location>
        <begin position="1"/>
        <end position="27"/>
    </location>
</feature>
<gene>
    <name evidence="3" type="ORF">FH969_04800</name>
</gene>
<reference evidence="3 4" key="1">
    <citation type="submission" date="2019-06" db="EMBL/GenBank/DDBJ databases">
        <title>Draft genome sequence of Miniimonas arenae KCTC 19750T isolated from sea sand.</title>
        <authorList>
            <person name="Park S.-J."/>
        </authorList>
    </citation>
    <scope>NUCLEOTIDE SEQUENCE [LARGE SCALE GENOMIC DNA]</scope>
    <source>
        <strain evidence="3 4">KCTC 19750</strain>
    </source>
</reference>
<proteinExistence type="predicted"/>
<evidence type="ECO:0000313" key="4">
    <source>
        <dbReference type="Proteomes" id="UP000313849"/>
    </source>
</evidence>
<dbReference type="OrthoDB" id="4964930at2"/>
<dbReference type="RefSeq" id="WP_139986320.1">
    <property type="nucleotide sequence ID" value="NZ_VENP01000011.1"/>
</dbReference>